<keyword evidence="1" id="KW-0808">Transferase</keyword>
<dbReference type="KEGG" id="osu:NT6N_04990"/>
<gene>
    <name evidence="3" type="ORF">NT6N_04990</name>
</gene>
<dbReference type="PROSITE" id="PS50005">
    <property type="entry name" value="TPR"/>
    <property type="match status" value="1"/>
</dbReference>
<keyword evidence="2" id="KW-0802">TPR repeat</keyword>
<dbReference type="Pfam" id="PF13469">
    <property type="entry name" value="Sulfotransfer_3"/>
    <property type="match status" value="1"/>
</dbReference>
<dbReference type="GO" id="GO:0008476">
    <property type="term" value="F:protein-tyrosine sulfotransferase activity"/>
    <property type="evidence" value="ECO:0007669"/>
    <property type="project" value="InterPro"/>
</dbReference>
<proteinExistence type="predicted"/>
<dbReference type="SMART" id="SM00028">
    <property type="entry name" value="TPR"/>
    <property type="match status" value="3"/>
</dbReference>
<protein>
    <submittedName>
        <fullName evidence="3">Sulfotransferase</fullName>
    </submittedName>
</protein>
<dbReference type="InterPro" id="IPR026634">
    <property type="entry name" value="TPST-like"/>
</dbReference>
<dbReference type="Gene3D" id="1.25.40.10">
    <property type="entry name" value="Tetratricopeptide repeat domain"/>
    <property type="match status" value="1"/>
</dbReference>
<dbReference type="SUPFAM" id="SSF52540">
    <property type="entry name" value="P-loop containing nucleoside triphosphate hydrolases"/>
    <property type="match status" value="1"/>
</dbReference>
<dbReference type="PANTHER" id="PTHR12788:SF10">
    <property type="entry name" value="PROTEIN-TYROSINE SULFOTRANSFERASE"/>
    <property type="match status" value="1"/>
</dbReference>
<dbReference type="InterPro" id="IPR027417">
    <property type="entry name" value="P-loop_NTPase"/>
</dbReference>
<dbReference type="AlphaFoldDB" id="A0AAT9FHM8"/>
<evidence type="ECO:0000256" key="2">
    <source>
        <dbReference type="PROSITE-ProRule" id="PRU00339"/>
    </source>
</evidence>
<dbReference type="EMBL" id="AP026866">
    <property type="protein sequence ID" value="BDS05459.1"/>
    <property type="molecule type" value="Genomic_DNA"/>
</dbReference>
<reference evidence="3" key="1">
    <citation type="submission" date="2024-07" db="EMBL/GenBank/DDBJ databases">
        <title>Complete genome sequence of Verrucomicrobiaceae bacterium NT6N.</title>
        <authorList>
            <person name="Huang C."/>
            <person name="Takami H."/>
            <person name="Hamasaki K."/>
        </authorList>
    </citation>
    <scope>NUCLEOTIDE SEQUENCE</scope>
    <source>
        <strain evidence="3">NT6N</strain>
    </source>
</reference>
<feature type="repeat" description="TPR" evidence="2">
    <location>
        <begin position="114"/>
        <end position="147"/>
    </location>
</feature>
<dbReference type="SUPFAM" id="SSF48452">
    <property type="entry name" value="TPR-like"/>
    <property type="match status" value="1"/>
</dbReference>
<name>A0AAT9FHM8_9BACT</name>
<dbReference type="PANTHER" id="PTHR12788">
    <property type="entry name" value="PROTEIN-TYROSINE SULFOTRANSFERASE 2"/>
    <property type="match status" value="1"/>
</dbReference>
<dbReference type="InterPro" id="IPR019734">
    <property type="entry name" value="TPR_rpt"/>
</dbReference>
<accession>A0AAT9FHM8</accession>
<evidence type="ECO:0000256" key="1">
    <source>
        <dbReference type="ARBA" id="ARBA00022679"/>
    </source>
</evidence>
<dbReference type="Gene3D" id="3.40.50.300">
    <property type="entry name" value="P-loop containing nucleotide triphosphate hydrolases"/>
    <property type="match status" value="1"/>
</dbReference>
<organism evidence="3">
    <name type="scientific">Oceaniferula spumae</name>
    <dbReference type="NCBI Taxonomy" id="2979115"/>
    <lineage>
        <taxon>Bacteria</taxon>
        <taxon>Pseudomonadati</taxon>
        <taxon>Verrucomicrobiota</taxon>
        <taxon>Verrucomicrobiia</taxon>
        <taxon>Verrucomicrobiales</taxon>
        <taxon>Verrucomicrobiaceae</taxon>
        <taxon>Oceaniferula</taxon>
    </lineage>
</organism>
<evidence type="ECO:0000313" key="3">
    <source>
        <dbReference type="EMBL" id="BDS05459.1"/>
    </source>
</evidence>
<dbReference type="InterPro" id="IPR011990">
    <property type="entry name" value="TPR-like_helical_dom_sf"/>
</dbReference>
<sequence length="516" mass="59337">MGSARKTAYYQDTPELQEARANWVAKDYRRSLRLFERAAKRDPYNLMALKDAAYAFGQHFEIQTATKYIKRMTSLAGNDPGALHVISDAWRDASRPKEAMTALHKAVDSGNARPETYLCIALAQERSHKLDEALESLERFLKMQPGAAEGLRLKALLLRRLGNIDQAKDIYRSMHDYCGSGNQLILAQALNEWANVLDLEGDYDAAFDKIQQSKKILQKSPEAPGLLAREYQERVWFDQFIDSLTPDNMENWAGRSERTDSNVILTGCPRSGTTLIEKVLDAHSEIISAEELGVFSTYIVPRLFNQISEDDFDGASLDSLPGNMLRREAQNYRRYMEAAIDEKLGGRVLIDKVPSSTMVIPFMLRLLPGTHVLYALRDPRDIVVSCFMCWMQQNTVSTCFYNLEETVKRTVCELRWWSKLKELLPGDRWYETRYEDTVKDVTRESQRILGWLDLPWEDGVNQYREHLQERGVISPTYESVNKPVYQRAVGRWKNYEKHLQPYLANLEETAEVLGYS</sequence>